<dbReference type="Pfam" id="PF03407">
    <property type="entry name" value="Nucleotid_trans"/>
    <property type="match status" value="1"/>
</dbReference>
<dbReference type="InterPro" id="IPR052636">
    <property type="entry name" value="UDP-D-xylose:L-fucose_XylT"/>
</dbReference>
<reference evidence="3" key="1">
    <citation type="submission" date="2020-06" db="EMBL/GenBank/DDBJ databases">
        <authorList>
            <consortium name="Plant Systems Biology data submission"/>
        </authorList>
    </citation>
    <scope>NUCLEOTIDE SEQUENCE</scope>
    <source>
        <strain evidence="3">D6</strain>
    </source>
</reference>
<comment type="caution">
    <text evidence="3">The sequence shown here is derived from an EMBL/GenBank/DDBJ whole genome shotgun (WGS) entry which is preliminary data.</text>
</comment>
<dbReference type="InterPro" id="IPR005069">
    <property type="entry name" value="Nucl-diP-sugar_transferase"/>
</dbReference>
<proteinExistence type="predicted"/>
<evidence type="ECO:0000313" key="4">
    <source>
        <dbReference type="Proteomes" id="UP001153069"/>
    </source>
</evidence>
<keyword evidence="3" id="KW-0808">Transferase</keyword>
<dbReference type="AlphaFoldDB" id="A0A9N8ETV8"/>
<dbReference type="PANTHER" id="PTHR47032:SF1">
    <property type="entry name" value="UDP-D-XYLOSE:L-FUCOSE ALPHA-1,3-D-XYLOSYLTRANSFERASE-RELATED"/>
    <property type="match status" value="1"/>
</dbReference>
<keyword evidence="1" id="KW-0472">Membrane</keyword>
<keyword evidence="1" id="KW-1133">Transmembrane helix</keyword>
<evidence type="ECO:0000259" key="2">
    <source>
        <dbReference type="Pfam" id="PF03407"/>
    </source>
</evidence>
<feature type="domain" description="Nucleotide-diphospho-sugar transferase" evidence="2">
    <location>
        <begin position="190"/>
        <end position="363"/>
    </location>
</feature>
<evidence type="ECO:0000256" key="1">
    <source>
        <dbReference type="SAM" id="Phobius"/>
    </source>
</evidence>
<evidence type="ECO:0000313" key="3">
    <source>
        <dbReference type="EMBL" id="CAB9525924.1"/>
    </source>
</evidence>
<keyword evidence="1" id="KW-0812">Transmembrane</keyword>
<sequence length="398" mass="45646">MPKSEYSRAGSSSARRKKKKTRSLSTSLVAIISVLALLVWWETKLQDGGSIRSLLQAYTDSLVFHRDRDEDPTLFCPALQKAVLRHDATTGTRRMAVHAFVCNSGHLPLLLNSLISIQRLVSSAVVHDVVWMPIIVLAMNEDLCPQLWQRLHKQQGSNNKNLRNILLCIPEYDKKILEEMQTDANQTYQEYLSIFKQSKNMTLTDTASWGTESHKTLINAKLFALRDILHCGIDTFLTDVDVVFLKDPWPYLEQQEQDHDIVGQNDTNPTYKLNLNSGFMYWRDTSQNRNLTQTLIQNMILDRSDQTQVNELLFDRHVPVKILPSIQFPNGNILGQMNDTQLFSQAVAVHANWNNHLDDKTQVFKSRNLWFVQEEDHEWNTTGTVLLQDRQTPTASNG</sequence>
<keyword evidence="4" id="KW-1185">Reference proteome</keyword>
<feature type="transmembrane region" description="Helical" evidence="1">
    <location>
        <begin position="21"/>
        <end position="41"/>
    </location>
</feature>
<protein>
    <submittedName>
        <fullName evidence="3">Inherit from opiNOG: Nucleotide-diphospho-sugar transferase</fullName>
    </submittedName>
</protein>
<dbReference type="PANTHER" id="PTHR47032">
    <property type="entry name" value="UDP-D-XYLOSE:L-FUCOSE ALPHA-1,3-D-XYLOSYLTRANSFERASE-RELATED"/>
    <property type="match status" value="1"/>
</dbReference>
<dbReference type="OrthoDB" id="540503at2759"/>
<accession>A0A9N8ETV8</accession>
<gene>
    <name evidence="3" type="ORF">SEMRO_1749_G295190.1</name>
</gene>
<dbReference type="Proteomes" id="UP001153069">
    <property type="component" value="Unassembled WGS sequence"/>
</dbReference>
<dbReference type="GO" id="GO:0016757">
    <property type="term" value="F:glycosyltransferase activity"/>
    <property type="evidence" value="ECO:0007669"/>
    <property type="project" value="TreeGrafter"/>
</dbReference>
<name>A0A9N8ETV8_9STRA</name>
<dbReference type="GO" id="GO:0005794">
    <property type="term" value="C:Golgi apparatus"/>
    <property type="evidence" value="ECO:0007669"/>
    <property type="project" value="TreeGrafter"/>
</dbReference>
<organism evidence="3 4">
    <name type="scientific">Seminavis robusta</name>
    <dbReference type="NCBI Taxonomy" id="568900"/>
    <lineage>
        <taxon>Eukaryota</taxon>
        <taxon>Sar</taxon>
        <taxon>Stramenopiles</taxon>
        <taxon>Ochrophyta</taxon>
        <taxon>Bacillariophyta</taxon>
        <taxon>Bacillariophyceae</taxon>
        <taxon>Bacillariophycidae</taxon>
        <taxon>Naviculales</taxon>
        <taxon>Naviculaceae</taxon>
        <taxon>Seminavis</taxon>
    </lineage>
</organism>
<dbReference type="EMBL" id="CAICTM010001747">
    <property type="protein sequence ID" value="CAB9525924.1"/>
    <property type="molecule type" value="Genomic_DNA"/>
</dbReference>